<name>A0AAV7MKB5_PLEWA</name>
<accession>A0AAV7MKB5</accession>
<protein>
    <submittedName>
        <fullName evidence="1">Uncharacterized protein</fullName>
    </submittedName>
</protein>
<dbReference type="EMBL" id="JANPWB010000013">
    <property type="protein sequence ID" value="KAJ1104226.1"/>
    <property type="molecule type" value="Genomic_DNA"/>
</dbReference>
<dbReference type="AlphaFoldDB" id="A0AAV7MKB5"/>
<gene>
    <name evidence="1" type="ORF">NDU88_001638</name>
</gene>
<sequence length="160" mass="17150">MYVHARGNRLRCPLAPGLSLRITEGNVRPAVERCPRGLCELCGGAPGLWVLREQGTATPATCHRKGMLGVGNVLIASAAYCNAEVADPLSEQDTAFERFSLPTEERVISPDRHTLEVNSPAKHLQAPQDGLVGVQITLCGVGDIEEGPLALNNRLTICNK</sequence>
<comment type="caution">
    <text evidence="1">The sequence shown here is derived from an EMBL/GenBank/DDBJ whole genome shotgun (WGS) entry which is preliminary data.</text>
</comment>
<dbReference type="Proteomes" id="UP001066276">
    <property type="component" value="Chromosome 9"/>
</dbReference>
<evidence type="ECO:0000313" key="2">
    <source>
        <dbReference type="Proteomes" id="UP001066276"/>
    </source>
</evidence>
<keyword evidence="2" id="KW-1185">Reference proteome</keyword>
<evidence type="ECO:0000313" key="1">
    <source>
        <dbReference type="EMBL" id="KAJ1104226.1"/>
    </source>
</evidence>
<organism evidence="1 2">
    <name type="scientific">Pleurodeles waltl</name>
    <name type="common">Iberian ribbed newt</name>
    <dbReference type="NCBI Taxonomy" id="8319"/>
    <lineage>
        <taxon>Eukaryota</taxon>
        <taxon>Metazoa</taxon>
        <taxon>Chordata</taxon>
        <taxon>Craniata</taxon>
        <taxon>Vertebrata</taxon>
        <taxon>Euteleostomi</taxon>
        <taxon>Amphibia</taxon>
        <taxon>Batrachia</taxon>
        <taxon>Caudata</taxon>
        <taxon>Salamandroidea</taxon>
        <taxon>Salamandridae</taxon>
        <taxon>Pleurodelinae</taxon>
        <taxon>Pleurodeles</taxon>
    </lineage>
</organism>
<proteinExistence type="predicted"/>
<reference evidence="1" key="1">
    <citation type="journal article" date="2022" name="bioRxiv">
        <title>Sequencing and chromosome-scale assembly of the giantPleurodeles waltlgenome.</title>
        <authorList>
            <person name="Brown T."/>
            <person name="Elewa A."/>
            <person name="Iarovenko S."/>
            <person name="Subramanian E."/>
            <person name="Araus A.J."/>
            <person name="Petzold A."/>
            <person name="Susuki M."/>
            <person name="Suzuki K.-i.T."/>
            <person name="Hayashi T."/>
            <person name="Toyoda A."/>
            <person name="Oliveira C."/>
            <person name="Osipova E."/>
            <person name="Leigh N.D."/>
            <person name="Simon A."/>
            <person name="Yun M.H."/>
        </authorList>
    </citation>
    <scope>NUCLEOTIDE SEQUENCE</scope>
    <source>
        <strain evidence="1">20211129_DDA</strain>
        <tissue evidence="1">Liver</tissue>
    </source>
</reference>